<dbReference type="Pfam" id="PF04809">
    <property type="entry name" value="HupH_C"/>
    <property type="match status" value="1"/>
</dbReference>
<dbReference type="AlphaFoldDB" id="A0A348ANV1"/>
<evidence type="ECO:0000256" key="1">
    <source>
        <dbReference type="ARBA" id="ARBA00010832"/>
    </source>
</evidence>
<accession>A0A348ANV1</accession>
<dbReference type="KEGG" id="mana:MAMMFC1_03445"/>
<name>A0A348ANV1_9FIRM</name>
<keyword evidence="4" id="KW-1185">Reference proteome</keyword>
<organism evidence="3 4">
    <name type="scientific">Methylomusa anaerophila</name>
    <dbReference type="NCBI Taxonomy" id="1930071"/>
    <lineage>
        <taxon>Bacteria</taxon>
        <taxon>Bacillati</taxon>
        <taxon>Bacillota</taxon>
        <taxon>Negativicutes</taxon>
        <taxon>Selenomonadales</taxon>
        <taxon>Sporomusaceae</taxon>
        <taxon>Methylomusa</taxon>
    </lineage>
</organism>
<dbReference type="InterPro" id="IPR038527">
    <property type="entry name" value="HupH_C_sf"/>
</dbReference>
<dbReference type="RefSeq" id="WP_126309679.1">
    <property type="nucleotide sequence ID" value="NZ_AP018449.1"/>
</dbReference>
<dbReference type="Gene3D" id="3.30.1370.140">
    <property type="entry name" value="HupH hydrogenase expression protein, C-terminal domain"/>
    <property type="match status" value="1"/>
</dbReference>
<feature type="domain" description="HupH hydrogenase expression protein C-terminal" evidence="2">
    <location>
        <begin position="11"/>
        <end position="123"/>
    </location>
</feature>
<sequence>MNKNIFAVSNNCKAVLVEIAAALERLLNENGEDHTIFIDKMGLTQEERQAIKNLLGTGDVRIHFEGTAEPAEWLESGIAGVWFGVYYDPNRRPLLETIEICRFPQVAAAQKSDISAARERLKTNL</sequence>
<comment type="similarity">
    <text evidence="1">Belongs to the HupH/HyaF family.</text>
</comment>
<gene>
    <name evidence="3" type="ORF">MAMMFC1_03445</name>
</gene>
<protein>
    <recommendedName>
        <fullName evidence="2">HupH hydrogenase expression protein C-terminal domain-containing protein</fullName>
    </recommendedName>
</protein>
<dbReference type="OrthoDB" id="9794350at2"/>
<dbReference type="EMBL" id="AP018449">
    <property type="protein sequence ID" value="BBB92749.1"/>
    <property type="molecule type" value="Genomic_DNA"/>
</dbReference>
<dbReference type="Proteomes" id="UP000276437">
    <property type="component" value="Chromosome"/>
</dbReference>
<proteinExistence type="inferred from homology"/>
<reference evidence="3 4" key="1">
    <citation type="journal article" date="2018" name="Int. J. Syst. Evol. Microbiol.">
        <title>Methylomusa anaerophila gen. nov., sp. nov., an anaerobic methanol-utilizing bacterium isolated from a microbial fuel cell.</title>
        <authorList>
            <person name="Amano N."/>
            <person name="Yamamuro A."/>
            <person name="Miyahara M."/>
            <person name="Kouzuma A."/>
            <person name="Abe T."/>
            <person name="Watanabe K."/>
        </authorList>
    </citation>
    <scope>NUCLEOTIDE SEQUENCE [LARGE SCALE GENOMIC DNA]</scope>
    <source>
        <strain evidence="3 4">MMFC1</strain>
    </source>
</reference>
<evidence type="ECO:0000313" key="4">
    <source>
        <dbReference type="Proteomes" id="UP000276437"/>
    </source>
</evidence>
<evidence type="ECO:0000259" key="2">
    <source>
        <dbReference type="Pfam" id="PF04809"/>
    </source>
</evidence>
<dbReference type="InterPro" id="IPR006894">
    <property type="entry name" value="HupH_Hydgase_express_prot_C"/>
</dbReference>
<evidence type="ECO:0000313" key="3">
    <source>
        <dbReference type="EMBL" id="BBB92749.1"/>
    </source>
</evidence>